<feature type="compositionally biased region" description="Polar residues" evidence="1">
    <location>
        <begin position="1"/>
        <end position="20"/>
    </location>
</feature>
<dbReference type="Proteomes" id="UP000619260">
    <property type="component" value="Unassembled WGS sequence"/>
</dbReference>
<feature type="region of interest" description="Disordered" evidence="1">
    <location>
        <begin position="47"/>
        <end position="83"/>
    </location>
</feature>
<reference evidence="2" key="1">
    <citation type="submission" date="2021-01" db="EMBL/GenBank/DDBJ databases">
        <title>Whole genome shotgun sequence of Virgisporangium aliadipatigenens NBRC 105644.</title>
        <authorList>
            <person name="Komaki H."/>
            <person name="Tamura T."/>
        </authorList>
    </citation>
    <scope>NUCLEOTIDE SEQUENCE</scope>
    <source>
        <strain evidence="2">NBRC 105644</strain>
    </source>
</reference>
<dbReference type="EMBL" id="BOPF01000003">
    <property type="protein sequence ID" value="GIJ44407.1"/>
    <property type="molecule type" value="Genomic_DNA"/>
</dbReference>
<organism evidence="2 3">
    <name type="scientific">Virgisporangium aliadipatigenens</name>
    <dbReference type="NCBI Taxonomy" id="741659"/>
    <lineage>
        <taxon>Bacteria</taxon>
        <taxon>Bacillati</taxon>
        <taxon>Actinomycetota</taxon>
        <taxon>Actinomycetes</taxon>
        <taxon>Micromonosporales</taxon>
        <taxon>Micromonosporaceae</taxon>
        <taxon>Virgisporangium</taxon>
    </lineage>
</organism>
<evidence type="ECO:0000256" key="1">
    <source>
        <dbReference type="SAM" id="MobiDB-lite"/>
    </source>
</evidence>
<comment type="caution">
    <text evidence="2">The sequence shown here is derived from an EMBL/GenBank/DDBJ whole genome shotgun (WGS) entry which is preliminary data.</text>
</comment>
<protein>
    <submittedName>
        <fullName evidence="2">Uncharacterized protein</fullName>
    </submittedName>
</protein>
<accession>A0A8J3YHK0</accession>
<evidence type="ECO:0000313" key="3">
    <source>
        <dbReference type="Proteomes" id="UP000619260"/>
    </source>
</evidence>
<name>A0A8J3YHK0_9ACTN</name>
<gene>
    <name evidence="2" type="ORF">Val02_12930</name>
</gene>
<feature type="compositionally biased region" description="Polar residues" evidence="1">
    <location>
        <begin position="56"/>
        <end position="65"/>
    </location>
</feature>
<proteinExistence type="predicted"/>
<keyword evidence="3" id="KW-1185">Reference proteome</keyword>
<dbReference type="AlphaFoldDB" id="A0A8J3YHK0"/>
<feature type="region of interest" description="Disordered" evidence="1">
    <location>
        <begin position="1"/>
        <end position="33"/>
    </location>
</feature>
<sequence length="83" mass="8595">METTSTTAEHSSDTSPNISNRPAAAPRITDAIDTPLWTVDVAPDTVAARPEAANPQIDTGDSFNGSRGACTLGHGTFHTGENT</sequence>
<evidence type="ECO:0000313" key="2">
    <source>
        <dbReference type="EMBL" id="GIJ44407.1"/>
    </source>
</evidence>